<evidence type="ECO:0000256" key="1">
    <source>
        <dbReference type="ARBA" id="ARBA00004651"/>
    </source>
</evidence>
<dbReference type="InterPro" id="IPR036259">
    <property type="entry name" value="MFS_trans_sf"/>
</dbReference>
<reference evidence="9 10" key="1">
    <citation type="submission" date="2021-01" db="EMBL/GenBank/DDBJ databases">
        <title>WGS of actinomycetes isolated from Thailand.</title>
        <authorList>
            <person name="Thawai C."/>
        </authorList>
    </citation>
    <scope>NUCLEOTIDE SEQUENCE [LARGE SCALE GENOMIC DNA]</scope>
    <source>
        <strain evidence="9 10">LPG 2</strain>
    </source>
</reference>
<dbReference type="EMBL" id="JAERRJ010000002">
    <property type="protein sequence ID" value="MBL1073651.1"/>
    <property type="molecule type" value="Genomic_DNA"/>
</dbReference>
<dbReference type="PANTHER" id="PTHR23517">
    <property type="entry name" value="RESISTANCE PROTEIN MDTM, PUTATIVE-RELATED-RELATED"/>
    <property type="match status" value="1"/>
</dbReference>
<dbReference type="Pfam" id="PF07690">
    <property type="entry name" value="MFS_1"/>
    <property type="match status" value="1"/>
</dbReference>
<keyword evidence="3" id="KW-1003">Cell membrane</keyword>
<evidence type="ECO:0000256" key="6">
    <source>
        <dbReference type="ARBA" id="ARBA00023136"/>
    </source>
</evidence>
<keyword evidence="10" id="KW-1185">Reference proteome</keyword>
<feature type="transmembrane region" description="Helical" evidence="7">
    <location>
        <begin position="21"/>
        <end position="46"/>
    </location>
</feature>
<evidence type="ECO:0000313" key="10">
    <source>
        <dbReference type="Proteomes" id="UP000602198"/>
    </source>
</evidence>
<evidence type="ECO:0000256" key="3">
    <source>
        <dbReference type="ARBA" id="ARBA00022475"/>
    </source>
</evidence>
<dbReference type="Gene3D" id="1.20.1250.20">
    <property type="entry name" value="MFS general substrate transporter like domains"/>
    <property type="match status" value="1"/>
</dbReference>
<accession>A0ABS1LZJ4</accession>
<evidence type="ECO:0000259" key="8">
    <source>
        <dbReference type="PROSITE" id="PS50850"/>
    </source>
</evidence>
<feature type="transmembrane region" description="Helical" evidence="7">
    <location>
        <begin position="146"/>
        <end position="171"/>
    </location>
</feature>
<feature type="transmembrane region" description="Helical" evidence="7">
    <location>
        <begin position="310"/>
        <end position="333"/>
    </location>
</feature>
<dbReference type="Proteomes" id="UP000602198">
    <property type="component" value="Unassembled WGS sequence"/>
</dbReference>
<feature type="transmembrane region" description="Helical" evidence="7">
    <location>
        <begin position="285"/>
        <end position="304"/>
    </location>
</feature>
<feature type="transmembrane region" description="Helical" evidence="7">
    <location>
        <begin position="374"/>
        <end position="394"/>
    </location>
</feature>
<dbReference type="InterPro" id="IPR050171">
    <property type="entry name" value="MFS_Transporters"/>
</dbReference>
<evidence type="ECO:0000256" key="7">
    <source>
        <dbReference type="SAM" id="Phobius"/>
    </source>
</evidence>
<name>A0ABS1LZJ4_9NOCA</name>
<evidence type="ECO:0000256" key="5">
    <source>
        <dbReference type="ARBA" id="ARBA00022989"/>
    </source>
</evidence>
<feature type="transmembrane region" description="Helical" evidence="7">
    <location>
        <begin position="221"/>
        <end position="242"/>
    </location>
</feature>
<dbReference type="PANTHER" id="PTHR23517:SF2">
    <property type="entry name" value="MULTIDRUG RESISTANCE PROTEIN MDTH"/>
    <property type="match status" value="1"/>
</dbReference>
<feature type="transmembrane region" description="Helical" evidence="7">
    <location>
        <begin position="177"/>
        <end position="200"/>
    </location>
</feature>
<evidence type="ECO:0000256" key="2">
    <source>
        <dbReference type="ARBA" id="ARBA00022448"/>
    </source>
</evidence>
<feature type="transmembrane region" description="Helical" evidence="7">
    <location>
        <begin position="52"/>
        <end position="73"/>
    </location>
</feature>
<keyword evidence="6 7" id="KW-0472">Membrane</keyword>
<feature type="transmembrane region" description="Helical" evidence="7">
    <location>
        <begin position="85"/>
        <end position="104"/>
    </location>
</feature>
<feature type="transmembrane region" description="Helical" evidence="7">
    <location>
        <begin position="254"/>
        <end position="273"/>
    </location>
</feature>
<protein>
    <submittedName>
        <fullName evidence="9">MFS transporter</fullName>
    </submittedName>
</protein>
<comment type="subcellular location">
    <subcellularLocation>
        <location evidence="1">Cell membrane</location>
        <topology evidence="1">Multi-pass membrane protein</topology>
    </subcellularLocation>
</comment>
<organism evidence="9 10">
    <name type="scientific">Nocardia acididurans</name>
    <dbReference type="NCBI Taxonomy" id="2802282"/>
    <lineage>
        <taxon>Bacteria</taxon>
        <taxon>Bacillati</taxon>
        <taxon>Actinomycetota</taxon>
        <taxon>Actinomycetes</taxon>
        <taxon>Mycobacteriales</taxon>
        <taxon>Nocardiaceae</taxon>
        <taxon>Nocardia</taxon>
    </lineage>
</organism>
<keyword evidence="4 7" id="KW-0812">Transmembrane</keyword>
<feature type="transmembrane region" description="Helical" evidence="7">
    <location>
        <begin position="345"/>
        <end position="368"/>
    </location>
</feature>
<keyword evidence="5 7" id="KW-1133">Transmembrane helix</keyword>
<dbReference type="InterPro" id="IPR011701">
    <property type="entry name" value="MFS"/>
</dbReference>
<feature type="transmembrane region" description="Helical" evidence="7">
    <location>
        <begin position="110"/>
        <end position="134"/>
    </location>
</feature>
<dbReference type="InterPro" id="IPR020846">
    <property type="entry name" value="MFS_dom"/>
</dbReference>
<feature type="domain" description="Major facilitator superfamily (MFS) profile" evidence="8">
    <location>
        <begin position="20"/>
        <end position="403"/>
    </location>
</feature>
<dbReference type="SUPFAM" id="SSF103473">
    <property type="entry name" value="MFS general substrate transporter"/>
    <property type="match status" value="1"/>
</dbReference>
<keyword evidence="2" id="KW-0813">Transport</keyword>
<dbReference type="RefSeq" id="WP_201943954.1">
    <property type="nucleotide sequence ID" value="NZ_JAERRJ010000002.1"/>
</dbReference>
<sequence>MTRIDERSGVFTALRETPGPVRYLLLGVLVNQLGAFVQTYLVLYLIHAGFTVGRAGLALTAYSAGAVCGTVFGGELTRRLGARNTIVAAMTGSAAVLAVIPVLAVPGRFAALMAAVAVAGLATQAHRPAAALLLGELTPREHRVMAFSMLRIALNLGAALAPLLAAVVILIDWNLLLWIDALTALGCAVLAGALLPSVAVPVEDAAAPRHSGYGVIFRDRGFRLLLISVLIGAIVYVQYTVALPLEITARGFPAGVYSAVLVTSSVLLISLELKITSYVKHWRPAVAGGLGTLIMGAGVAGYVFTRYGPAPVLLATTVFVLGVMISGPTIFAYPSTYAAPVRARYVTGHQAVFGLGLAVGPTVGVLAWERLHTGVWPLFGVCTVVAAWCAYAGMRTGTGEGGS</sequence>
<evidence type="ECO:0000313" key="9">
    <source>
        <dbReference type="EMBL" id="MBL1073651.1"/>
    </source>
</evidence>
<proteinExistence type="predicted"/>
<comment type="caution">
    <text evidence="9">The sequence shown here is derived from an EMBL/GenBank/DDBJ whole genome shotgun (WGS) entry which is preliminary data.</text>
</comment>
<gene>
    <name evidence="9" type="ORF">JK358_04525</name>
</gene>
<evidence type="ECO:0000256" key="4">
    <source>
        <dbReference type="ARBA" id="ARBA00022692"/>
    </source>
</evidence>
<dbReference type="PROSITE" id="PS50850">
    <property type="entry name" value="MFS"/>
    <property type="match status" value="1"/>
</dbReference>